<reference evidence="8" key="1">
    <citation type="submission" date="2022-03" db="EMBL/GenBank/DDBJ databases">
        <title>Description of Abyssus ytuae gen. nov., sp. nov., a novel member of the family Flavobacteriaceae isolated from the sediment of Mariana Trench.</title>
        <authorList>
            <person name="Zhang J."/>
            <person name="Xu X."/>
        </authorList>
    </citation>
    <scope>NUCLEOTIDE SEQUENCE</scope>
    <source>
        <strain evidence="8">MT3330</strain>
    </source>
</reference>
<feature type="domain" description="Glycosyl hydrolases family 2 sugar binding" evidence="6">
    <location>
        <begin position="31"/>
        <end position="184"/>
    </location>
</feature>
<dbReference type="GO" id="GO:0004553">
    <property type="term" value="F:hydrolase activity, hydrolyzing O-glycosyl compounds"/>
    <property type="evidence" value="ECO:0007669"/>
    <property type="project" value="InterPro"/>
</dbReference>
<evidence type="ECO:0000259" key="4">
    <source>
        <dbReference type="Pfam" id="PF00703"/>
    </source>
</evidence>
<dbReference type="AlphaFoldDB" id="A0A9E7CZR7"/>
<dbReference type="RefSeq" id="WP_255843541.1">
    <property type="nucleotide sequence ID" value="NZ_CP094358.1"/>
</dbReference>
<dbReference type="InterPro" id="IPR051913">
    <property type="entry name" value="GH2_Domain-Containing"/>
</dbReference>
<dbReference type="Gene3D" id="3.20.20.80">
    <property type="entry name" value="Glycosidases"/>
    <property type="match status" value="1"/>
</dbReference>
<evidence type="ECO:0000256" key="1">
    <source>
        <dbReference type="ARBA" id="ARBA00007401"/>
    </source>
</evidence>
<dbReference type="InterPro" id="IPR008979">
    <property type="entry name" value="Galactose-bd-like_sf"/>
</dbReference>
<dbReference type="InterPro" id="IPR006103">
    <property type="entry name" value="Glyco_hydro_2_cat"/>
</dbReference>
<dbReference type="SUPFAM" id="SSF49785">
    <property type="entry name" value="Galactose-binding domain-like"/>
    <property type="match status" value="1"/>
</dbReference>
<dbReference type="PRINTS" id="PR00132">
    <property type="entry name" value="GLHYDRLASE2"/>
</dbReference>
<dbReference type="Pfam" id="PF02836">
    <property type="entry name" value="Glyco_hydro_2_C"/>
    <property type="match status" value="1"/>
</dbReference>
<keyword evidence="2 8" id="KW-0378">Hydrolase</keyword>
<comment type="similarity">
    <text evidence="1">Belongs to the glycosyl hydrolase 2 family.</text>
</comment>
<dbReference type="Gene3D" id="2.60.120.260">
    <property type="entry name" value="Galactose-binding domain-like"/>
    <property type="match status" value="1"/>
</dbReference>
<protein>
    <submittedName>
        <fullName evidence="8">Glycoside hydrolase family 2 protein</fullName>
    </submittedName>
</protein>
<feature type="domain" description="Glycoside hydrolase family 2 catalytic" evidence="5">
    <location>
        <begin position="297"/>
        <end position="503"/>
    </location>
</feature>
<gene>
    <name evidence="8" type="ORF">MQE35_00535</name>
</gene>
<dbReference type="KEGG" id="fbm:MQE35_00535"/>
<dbReference type="Pfam" id="PF00703">
    <property type="entry name" value="Glyco_hydro_2"/>
    <property type="match status" value="1"/>
</dbReference>
<organism evidence="8 9">
    <name type="scientific">Abyssalbus ytuae</name>
    <dbReference type="NCBI Taxonomy" id="2926907"/>
    <lineage>
        <taxon>Bacteria</taxon>
        <taxon>Pseudomonadati</taxon>
        <taxon>Bacteroidota</taxon>
        <taxon>Flavobacteriia</taxon>
        <taxon>Flavobacteriales</taxon>
        <taxon>Flavobacteriaceae</taxon>
        <taxon>Abyssalbus</taxon>
    </lineage>
</organism>
<evidence type="ECO:0000256" key="3">
    <source>
        <dbReference type="ARBA" id="ARBA00023295"/>
    </source>
</evidence>
<dbReference type="Gene3D" id="2.60.40.10">
    <property type="entry name" value="Immunoglobulins"/>
    <property type="match status" value="2"/>
</dbReference>
<dbReference type="Pfam" id="PF02837">
    <property type="entry name" value="Glyco_hydro_2_N"/>
    <property type="match status" value="1"/>
</dbReference>
<dbReference type="EMBL" id="CP094358">
    <property type="protein sequence ID" value="UOB17800.1"/>
    <property type="molecule type" value="Genomic_DNA"/>
</dbReference>
<dbReference type="SUPFAM" id="SSF51445">
    <property type="entry name" value="(Trans)glycosidases"/>
    <property type="match status" value="1"/>
</dbReference>
<proteinExistence type="inferred from homology"/>
<dbReference type="GO" id="GO:0005975">
    <property type="term" value="P:carbohydrate metabolic process"/>
    <property type="evidence" value="ECO:0007669"/>
    <property type="project" value="InterPro"/>
</dbReference>
<dbReference type="SUPFAM" id="SSF49303">
    <property type="entry name" value="beta-Galactosidase/glucuronidase domain"/>
    <property type="match status" value="1"/>
</dbReference>
<evidence type="ECO:0000259" key="6">
    <source>
        <dbReference type="Pfam" id="PF02837"/>
    </source>
</evidence>
<evidence type="ECO:0000256" key="2">
    <source>
        <dbReference type="ARBA" id="ARBA00022801"/>
    </source>
</evidence>
<dbReference type="InterPro" id="IPR032311">
    <property type="entry name" value="DUF4982"/>
</dbReference>
<dbReference type="InterPro" id="IPR036156">
    <property type="entry name" value="Beta-gal/glucu_dom_sf"/>
</dbReference>
<dbReference type="PANTHER" id="PTHR42732">
    <property type="entry name" value="BETA-GALACTOSIDASE"/>
    <property type="match status" value="1"/>
</dbReference>
<keyword evidence="9" id="KW-1185">Reference proteome</keyword>
<keyword evidence="3" id="KW-0326">Glycosidase</keyword>
<dbReference type="InterPro" id="IPR006101">
    <property type="entry name" value="Glyco_hydro_2"/>
</dbReference>
<evidence type="ECO:0000313" key="8">
    <source>
        <dbReference type="EMBL" id="UOB17800.1"/>
    </source>
</evidence>
<dbReference type="InterPro" id="IPR013783">
    <property type="entry name" value="Ig-like_fold"/>
</dbReference>
<dbReference type="InterPro" id="IPR017853">
    <property type="entry name" value="GH"/>
</dbReference>
<dbReference type="Pfam" id="PF16355">
    <property type="entry name" value="DUF4982"/>
    <property type="match status" value="1"/>
</dbReference>
<dbReference type="InterPro" id="IPR006102">
    <property type="entry name" value="Ig-like_GH2"/>
</dbReference>
<evidence type="ECO:0000313" key="9">
    <source>
        <dbReference type="Proteomes" id="UP000831290"/>
    </source>
</evidence>
<accession>A0A9E7CZR7</accession>
<dbReference type="PANTHER" id="PTHR42732:SF1">
    <property type="entry name" value="BETA-MANNOSIDASE"/>
    <property type="match status" value="1"/>
</dbReference>
<sequence>MNMLQIFKLTITLYFFGFPCVLVSQDTNLAREKMLLNENWLYLENNSINVEEVRNETEYWQPINLPHTWNNEDTMDSEPGYRRNAGWYKKNISCLDLSKNKRKILYFEGANITTKVYVNGEEAGNHVGGYVGFKIDISDYLEKGDNEILIRVDNSYNPEIIPSQKSDFFIYGGITRDVWLITLPVLHLGEPKISTPEVSEKEASLKITTQIKNLDSKRGLFFKAVLKAPFSNKIIREKTIRVTKPITTVIFKNIKNPSLWDIDTPNLYSVELSLVQNGNKVDKVSEKIGFRWFEFKKNGPFYLNGKRLLLRGTHRHEEHAGVGAAMSNKQHYADIKLIKDMGANFVRLAHYPQDPEVYKACDELGILVWDELPWCRGGIGNDTWKKNTKNLLKEMILQNYNHPSIIIWSLGNEIYWLPDFEGGDEVIKINPFLKELNQIARELDPGRKTAIRKYYEGSDIVDVFSPSIWSGWYSGSYKNYQKAIDLYKKKYDYFIHAEYGGSSHFGRHTEIPVTGEGIINSQGWEEEIVQTKVDNIAKVGDWSENYIVDLFDWHLRVSETDSTFAGNIQWAMKDFGTPLRPENEIPYINQKGLTDRSGKPKDAYYVFKSYWSKDPFVYIESHTWKERQGPKNLPRIISVYSNCSSVELFHNGKSLGKKEKDITQFPASGLNWEVNFKDGKNKLLAVAGNKEGQQISDTLNINYRHTINGKPTQLSLSYKKLSNGNLLITAKALDVKGLSCLDYEKRVYFQCLSGGRLLKNQGTPTGSDIISMANGTASVELIPDKNSSSINVTVLNQDFKGVYLKIVQ</sequence>
<dbReference type="Proteomes" id="UP000831290">
    <property type="component" value="Chromosome"/>
</dbReference>
<feature type="domain" description="Glycoside hydrolase family 2 immunoglobulin-like beta-sandwich" evidence="4">
    <location>
        <begin position="195"/>
        <end position="291"/>
    </location>
</feature>
<name>A0A9E7CZR7_9FLAO</name>
<feature type="domain" description="DUF4982" evidence="7">
    <location>
        <begin position="637"/>
        <end position="695"/>
    </location>
</feature>
<dbReference type="InterPro" id="IPR006104">
    <property type="entry name" value="Glyco_hydro_2_N"/>
</dbReference>
<evidence type="ECO:0000259" key="7">
    <source>
        <dbReference type="Pfam" id="PF16355"/>
    </source>
</evidence>
<evidence type="ECO:0000259" key="5">
    <source>
        <dbReference type="Pfam" id="PF02836"/>
    </source>
</evidence>